<dbReference type="Pfam" id="PF06197">
    <property type="entry name" value="DUF998"/>
    <property type="match status" value="1"/>
</dbReference>
<keyword evidence="1" id="KW-0472">Membrane</keyword>
<sequence length="192" mass="19745">MNTTQRSVAVGAAGIAVSFVAILAATATAPWFSWADNALSDLGVSDAPEVWLFNLGLIAAGLLGLGFLPALRDLAANRVQLAALVPFGVAMVGVAGVGVFPSGQPTPHAASAITAYLGFMLAPVLWGVGDALRGATRNGLLSVADGVLHLGFWLLWAFALTDAIPGLAVPEFVGSTLFNAWALWVGYRAWTA</sequence>
<feature type="transmembrane region" description="Helical" evidence="1">
    <location>
        <begin position="140"/>
        <end position="160"/>
    </location>
</feature>
<reference evidence="2 3" key="1">
    <citation type="journal article" date="2019" name="Int. J. Syst. Evol. Microbiol.">
        <title>The Global Catalogue of Microorganisms (GCM) 10K type strain sequencing project: providing services to taxonomists for standard genome sequencing and annotation.</title>
        <authorList>
            <consortium name="The Broad Institute Genomics Platform"/>
            <consortium name="The Broad Institute Genome Sequencing Center for Infectious Disease"/>
            <person name="Wu L."/>
            <person name="Ma J."/>
        </authorList>
    </citation>
    <scope>NUCLEOTIDE SEQUENCE [LARGE SCALE GENOMIC DNA]</scope>
    <source>
        <strain evidence="2 3">DT85</strain>
    </source>
</reference>
<dbReference type="PANTHER" id="PTHR42241">
    <property type="entry name" value="HYPOTHETICAL MEMBRANE PROTEIN, CONSERVED, DUF998 FAMILY"/>
    <property type="match status" value="1"/>
</dbReference>
<evidence type="ECO:0000313" key="3">
    <source>
        <dbReference type="Proteomes" id="UP001596398"/>
    </source>
</evidence>
<feature type="transmembrane region" description="Helical" evidence="1">
    <location>
        <begin position="109"/>
        <end position="128"/>
    </location>
</feature>
<dbReference type="EMBL" id="JBHTAP010000001">
    <property type="protein sequence ID" value="MFC7233759.1"/>
    <property type="molecule type" value="Genomic_DNA"/>
</dbReference>
<feature type="transmembrane region" description="Helical" evidence="1">
    <location>
        <begin position="51"/>
        <end position="71"/>
    </location>
</feature>
<gene>
    <name evidence="2" type="ORF">ACFQJ4_00360</name>
</gene>
<evidence type="ECO:0000313" key="2">
    <source>
        <dbReference type="EMBL" id="MFC7233759.1"/>
    </source>
</evidence>
<keyword evidence="3" id="KW-1185">Reference proteome</keyword>
<dbReference type="RefSeq" id="WP_276234755.1">
    <property type="nucleotide sequence ID" value="NZ_CP119802.1"/>
</dbReference>
<keyword evidence="1" id="KW-0812">Transmembrane</keyword>
<organism evidence="2 3">
    <name type="scientific">Halosegnis marinus</name>
    <dbReference type="NCBI Taxonomy" id="3034023"/>
    <lineage>
        <taxon>Archaea</taxon>
        <taxon>Methanobacteriati</taxon>
        <taxon>Methanobacteriota</taxon>
        <taxon>Stenosarchaea group</taxon>
        <taxon>Halobacteria</taxon>
        <taxon>Halobacteriales</taxon>
        <taxon>Natronomonadaceae</taxon>
        <taxon>Halosegnis</taxon>
    </lineage>
</organism>
<dbReference type="Proteomes" id="UP001596398">
    <property type="component" value="Unassembled WGS sequence"/>
</dbReference>
<keyword evidence="1" id="KW-1133">Transmembrane helix</keyword>
<dbReference type="PANTHER" id="PTHR42241:SF2">
    <property type="entry name" value="HYPOTHETICAL MEMBRANE PROTEIN, CONSERVED, DUF998 FAMILY"/>
    <property type="match status" value="1"/>
</dbReference>
<accession>A0ABD5ZJR6</accession>
<comment type="caution">
    <text evidence="2">The sequence shown here is derived from an EMBL/GenBank/DDBJ whole genome shotgun (WGS) entry which is preliminary data.</text>
</comment>
<feature type="transmembrane region" description="Helical" evidence="1">
    <location>
        <begin position="7"/>
        <end position="31"/>
    </location>
</feature>
<dbReference type="InterPro" id="IPR009339">
    <property type="entry name" value="DUF998"/>
</dbReference>
<dbReference type="GeneID" id="79265417"/>
<name>A0ABD5ZJR6_9EURY</name>
<feature type="transmembrane region" description="Helical" evidence="1">
    <location>
        <begin position="83"/>
        <end position="103"/>
    </location>
</feature>
<evidence type="ECO:0000256" key="1">
    <source>
        <dbReference type="SAM" id="Phobius"/>
    </source>
</evidence>
<feature type="transmembrane region" description="Helical" evidence="1">
    <location>
        <begin position="172"/>
        <end position="190"/>
    </location>
</feature>
<proteinExistence type="predicted"/>
<protein>
    <submittedName>
        <fullName evidence="2">DUF998 domain-containing protein</fullName>
    </submittedName>
</protein>
<dbReference type="AlphaFoldDB" id="A0ABD5ZJR6"/>